<protein>
    <submittedName>
        <fullName evidence="1">Uncharacterized protein</fullName>
    </submittedName>
</protein>
<proteinExistence type="predicted"/>
<evidence type="ECO:0000313" key="1">
    <source>
        <dbReference type="EMBL" id="MBO8455248.1"/>
    </source>
</evidence>
<accession>A0A9D9HK06</accession>
<reference evidence="1" key="1">
    <citation type="submission" date="2020-10" db="EMBL/GenBank/DDBJ databases">
        <authorList>
            <person name="Gilroy R."/>
        </authorList>
    </citation>
    <scope>NUCLEOTIDE SEQUENCE</scope>
    <source>
        <strain evidence="1">B1-3475</strain>
    </source>
</reference>
<organism evidence="1 2">
    <name type="scientific">Candidatus Cryptobacteroides intestinigallinarum</name>
    <dbReference type="NCBI Taxonomy" id="2840767"/>
    <lineage>
        <taxon>Bacteria</taxon>
        <taxon>Pseudomonadati</taxon>
        <taxon>Bacteroidota</taxon>
        <taxon>Bacteroidia</taxon>
        <taxon>Bacteroidales</taxon>
        <taxon>Candidatus Cryptobacteroides</taxon>
    </lineage>
</organism>
<name>A0A9D9HK06_9BACT</name>
<evidence type="ECO:0000313" key="2">
    <source>
        <dbReference type="Proteomes" id="UP000823617"/>
    </source>
</evidence>
<dbReference type="Proteomes" id="UP000823617">
    <property type="component" value="Unassembled WGS sequence"/>
</dbReference>
<dbReference type="PROSITE" id="PS51257">
    <property type="entry name" value="PROKAR_LIPOPROTEIN"/>
    <property type="match status" value="1"/>
</dbReference>
<comment type="caution">
    <text evidence="1">The sequence shown here is derived from an EMBL/GenBank/DDBJ whole genome shotgun (WGS) entry which is preliminary data.</text>
</comment>
<gene>
    <name evidence="1" type="ORF">IAC08_02440</name>
</gene>
<dbReference type="AlphaFoldDB" id="A0A9D9HK06"/>
<sequence>MKDISILLKTVLLAFLTVLAVSCEKKWDTSEWPAIPEVPDPMPNTGNYEVSGGKISHEVLNNYLSRAVTEAEFLCSEGLSNDGDYGKEDDERMLLNIGAKFIGRSIYVWNHEELFLNDDWLGNAEEKIDRMLTKDPDLMFQAGMFETVSTKVNDIPVPEWVFEAFGKTAEKRNFNFDSMKDENNVFVGQWGNGTCVPDMSREETRMWFYYMAVRYMEIGIEAFHLGQVMLMASMGDSDADYAGFSDLFSRIRQAAATKARRGTVIFDGHLTNGGIVIDGNHLFDFTSFPLRAKEVSGEPIKAELKKGFNDCIIGYTKAGVTPSGWYCERLPYILEFDNFGMGVPGDSSLSDAFVWGYDEISWFSQLDDSEEQEWLKYAFDYLNRVDPVGYIEVPGLRVSVGGKDPFYRCNTASDACPEGRSLENTIKELWSR</sequence>
<dbReference type="EMBL" id="JADIMK010000019">
    <property type="protein sequence ID" value="MBO8455248.1"/>
    <property type="molecule type" value="Genomic_DNA"/>
</dbReference>
<reference evidence="1" key="2">
    <citation type="journal article" date="2021" name="PeerJ">
        <title>Extensive microbial diversity within the chicken gut microbiome revealed by metagenomics and culture.</title>
        <authorList>
            <person name="Gilroy R."/>
            <person name="Ravi A."/>
            <person name="Getino M."/>
            <person name="Pursley I."/>
            <person name="Horton D.L."/>
            <person name="Alikhan N.F."/>
            <person name="Baker D."/>
            <person name="Gharbi K."/>
            <person name="Hall N."/>
            <person name="Watson M."/>
            <person name="Adriaenssens E.M."/>
            <person name="Foster-Nyarko E."/>
            <person name="Jarju S."/>
            <person name="Secka A."/>
            <person name="Antonio M."/>
            <person name="Oren A."/>
            <person name="Chaudhuri R.R."/>
            <person name="La Ragione R."/>
            <person name="Hildebrand F."/>
            <person name="Pallen M.J."/>
        </authorList>
    </citation>
    <scope>NUCLEOTIDE SEQUENCE</scope>
    <source>
        <strain evidence="1">B1-3475</strain>
    </source>
</reference>